<accession>A0A0S2M7P3</accession>
<dbReference type="RefSeq" id="YP_009185869.1">
    <property type="nucleotide sequence ID" value="NC_028603.1"/>
</dbReference>
<dbReference type="CTD" id="4509"/>
<dbReference type="GO" id="GO:0015986">
    <property type="term" value="P:proton motive force-driven ATP synthesis"/>
    <property type="evidence" value="ECO:0007669"/>
    <property type="project" value="InterPro"/>
</dbReference>
<evidence type="ECO:0000256" key="12">
    <source>
        <dbReference type="RuleBase" id="RU003661"/>
    </source>
</evidence>
<dbReference type="AlphaFoldDB" id="A0A0S2M7P3"/>
<keyword evidence="4 12" id="KW-0813">Transport</keyword>
<feature type="transmembrane region" description="Helical" evidence="13">
    <location>
        <begin position="6"/>
        <end position="30"/>
    </location>
</feature>
<proteinExistence type="inferred from homology"/>
<evidence type="ECO:0000256" key="7">
    <source>
        <dbReference type="ARBA" id="ARBA00022781"/>
    </source>
</evidence>
<dbReference type="GO" id="GO:0015078">
    <property type="term" value="F:proton transmembrane transporter activity"/>
    <property type="evidence" value="ECO:0007669"/>
    <property type="project" value="InterPro"/>
</dbReference>
<evidence type="ECO:0000256" key="3">
    <source>
        <dbReference type="ARBA" id="ARBA00011291"/>
    </source>
</evidence>
<keyword evidence="6 12" id="KW-0812">Transmembrane</keyword>
<sequence>MPQMAPLSWALLMCYFITIFLSYNILNYFVYKYPTAKGSTHMTIKKINWKW</sequence>
<dbReference type="GO" id="GO:0031966">
    <property type="term" value="C:mitochondrial membrane"/>
    <property type="evidence" value="ECO:0007669"/>
    <property type="project" value="UniProtKB-SubCell"/>
</dbReference>
<dbReference type="EMBL" id="KT780657">
    <property type="protein sequence ID" value="ALO70691.1"/>
    <property type="molecule type" value="Genomic_DNA"/>
</dbReference>
<gene>
    <name evidence="14" type="primary">atp8</name>
</gene>
<comment type="subunit">
    <text evidence="3">F-type ATPases have 2 components, CF(1) - the catalytic core - and CF(0) - the membrane proton channel.</text>
</comment>
<reference evidence="14" key="1">
    <citation type="submission" date="2015-09" db="EMBL/GenBank/DDBJ databases">
        <title>Staphyliniformia phylogenetics from de novo mitogenomic assemblies.</title>
        <authorList>
            <person name="Favreau E.A."/>
            <person name="Linard B."/>
            <person name="Vogler A.P."/>
        </authorList>
    </citation>
    <scope>NUCLEOTIDE SEQUENCE</scope>
</reference>
<keyword evidence="8 13" id="KW-1133">Transmembrane helix</keyword>
<name>A0A0S2M7P3_MARMD</name>
<keyword evidence="11 13" id="KW-0472">Membrane</keyword>
<keyword evidence="10 12" id="KW-0496">Mitochondrion</keyword>
<protein>
    <recommendedName>
        <fullName evidence="12">ATP synthase complex subunit 8</fullName>
    </recommendedName>
</protein>
<dbReference type="GeneID" id="26380208"/>
<keyword evidence="5 12" id="KW-0138">CF(0)</keyword>
<evidence type="ECO:0000256" key="2">
    <source>
        <dbReference type="ARBA" id="ARBA00008892"/>
    </source>
</evidence>
<dbReference type="GO" id="GO:0045259">
    <property type="term" value="C:proton-transporting ATP synthase complex"/>
    <property type="evidence" value="ECO:0007669"/>
    <property type="project" value="UniProtKB-KW"/>
</dbReference>
<evidence type="ECO:0000256" key="8">
    <source>
        <dbReference type="ARBA" id="ARBA00022989"/>
    </source>
</evidence>
<keyword evidence="7 12" id="KW-0375">Hydrogen ion transport</keyword>
<evidence type="ECO:0000313" key="14">
    <source>
        <dbReference type="EMBL" id="ALO70691.1"/>
    </source>
</evidence>
<evidence type="ECO:0000256" key="6">
    <source>
        <dbReference type="ARBA" id="ARBA00022692"/>
    </source>
</evidence>
<evidence type="ECO:0000256" key="4">
    <source>
        <dbReference type="ARBA" id="ARBA00022448"/>
    </source>
</evidence>
<organism evidence="14">
    <name type="scientific">Margarinotus merdarius</name>
    <name type="common">Beetle</name>
    <name type="synonym">Ptomister merdarius</name>
    <dbReference type="NCBI Taxonomy" id="878136"/>
    <lineage>
        <taxon>Eukaryota</taxon>
        <taxon>Metazoa</taxon>
        <taxon>Ecdysozoa</taxon>
        <taxon>Arthropoda</taxon>
        <taxon>Hexapoda</taxon>
        <taxon>Insecta</taxon>
        <taxon>Pterygota</taxon>
        <taxon>Neoptera</taxon>
        <taxon>Endopterygota</taxon>
        <taxon>Coleoptera</taxon>
        <taxon>Polyphaga</taxon>
        <taxon>Staphyliniformia</taxon>
        <taxon>Histeridae</taxon>
        <taxon>Histerinae</taxon>
        <taxon>Margarinotus</taxon>
    </lineage>
</organism>
<comment type="subcellular location">
    <subcellularLocation>
        <location evidence="1 12">Mitochondrion membrane</location>
        <topology evidence="1 12">Single-pass membrane protein</topology>
    </subcellularLocation>
</comment>
<dbReference type="InterPro" id="IPR001421">
    <property type="entry name" value="ATP8_metazoa"/>
</dbReference>
<geneLocation type="mitochondrion" evidence="14"/>
<evidence type="ECO:0000256" key="11">
    <source>
        <dbReference type="ARBA" id="ARBA00023136"/>
    </source>
</evidence>
<evidence type="ECO:0000256" key="1">
    <source>
        <dbReference type="ARBA" id="ARBA00004304"/>
    </source>
</evidence>
<comment type="similarity">
    <text evidence="2 12">Belongs to the ATPase protein 8 family.</text>
</comment>
<evidence type="ECO:0000256" key="13">
    <source>
        <dbReference type="SAM" id="Phobius"/>
    </source>
</evidence>
<keyword evidence="9 12" id="KW-0406">Ion transport</keyword>
<evidence type="ECO:0000256" key="5">
    <source>
        <dbReference type="ARBA" id="ARBA00022547"/>
    </source>
</evidence>
<dbReference type="Pfam" id="PF00895">
    <property type="entry name" value="ATP-synt_8"/>
    <property type="match status" value="1"/>
</dbReference>
<evidence type="ECO:0000256" key="10">
    <source>
        <dbReference type="ARBA" id="ARBA00023128"/>
    </source>
</evidence>
<evidence type="ECO:0000256" key="9">
    <source>
        <dbReference type="ARBA" id="ARBA00023065"/>
    </source>
</evidence>